<keyword evidence="3" id="KW-0805">Transcription regulation</keyword>
<evidence type="ECO:0000259" key="5">
    <source>
        <dbReference type="PROSITE" id="PS50921"/>
    </source>
</evidence>
<dbReference type="Proteomes" id="UP000198327">
    <property type="component" value="Unassembled WGS sequence"/>
</dbReference>
<name>A0A239MH32_9NOCA</name>
<dbReference type="InterPro" id="IPR036388">
    <property type="entry name" value="WH-like_DNA-bd_sf"/>
</dbReference>
<organism evidence="6 7">
    <name type="scientific">Rhodococcoides kyotonense</name>
    <dbReference type="NCBI Taxonomy" id="398843"/>
    <lineage>
        <taxon>Bacteria</taxon>
        <taxon>Bacillati</taxon>
        <taxon>Actinomycetota</taxon>
        <taxon>Actinomycetes</taxon>
        <taxon>Mycobacteriales</taxon>
        <taxon>Nocardiaceae</taxon>
        <taxon>Rhodococcoides</taxon>
    </lineage>
</organism>
<dbReference type="PROSITE" id="PS50921">
    <property type="entry name" value="ANTAR"/>
    <property type="match status" value="1"/>
</dbReference>
<dbReference type="AlphaFoldDB" id="A0A239MH32"/>
<dbReference type="EMBL" id="FZOW01000018">
    <property type="protein sequence ID" value="SNT42337.1"/>
    <property type="molecule type" value="Genomic_DNA"/>
</dbReference>
<dbReference type="Pfam" id="PF03861">
    <property type="entry name" value="ANTAR"/>
    <property type="match status" value="1"/>
</dbReference>
<evidence type="ECO:0000256" key="2">
    <source>
        <dbReference type="ARBA" id="ARBA00022777"/>
    </source>
</evidence>
<dbReference type="InterPro" id="IPR029016">
    <property type="entry name" value="GAF-like_dom_sf"/>
</dbReference>
<dbReference type="InterPro" id="IPR003018">
    <property type="entry name" value="GAF"/>
</dbReference>
<accession>A0A239MH32</accession>
<dbReference type="SMART" id="SM01012">
    <property type="entry name" value="ANTAR"/>
    <property type="match status" value="1"/>
</dbReference>
<evidence type="ECO:0000313" key="7">
    <source>
        <dbReference type="Proteomes" id="UP000198327"/>
    </source>
</evidence>
<dbReference type="InterPro" id="IPR012074">
    <property type="entry name" value="GAF_ANTAR"/>
</dbReference>
<dbReference type="GO" id="GO:0003723">
    <property type="term" value="F:RNA binding"/>
    <property type="evidence" value="ECO:0007669"/>
    <property type="project" value="InterPro"/>
</dbReference>
<evidence type="ECO:0000313" key="6">
    <source>
        <dbReference type="EMBL" id="SNT42337.1"/>
    </source>
</evidence>
<dbReference type="InterPro" id="IPR011006">
    <property type="entry name" value="CheY-like_superfamily"/>
</dbReference>
<dbReference type="GO" id="GO:0016301">
    <property type="term" value="F:kinase activity"/>
    <property type="evidence" value="ECO:0007669"/>
    <property type="project" value="UniProtKB-KW"/>
</dbReference>
<dbReference type="Gene3D" id="1.10.10.10">
    <property type="entry name" value="Winged helix-like DNA-binding domain superfamily/Winged helix DNA-binding domain"/>
    <property type="match status" value="1"/>
</dbReference>
<keyword evidence="7" id="KW-1185">Reference proteome</keyword>
<evidence type="ECO:0000256" key="3">
    <source>
        <dbReference type="ARBA" id="ARBA00023015"/>
    </source>
</evidence>
<keyword evidence="4" id="KW-0804">Transcription</keyword>
<proteinExistence type="predicted"/>
<sequence length="233" mass="25519">MYDARTYVAVVDRLVTVAEEAPEDGVIFRELSSALTAAFDIVGASVLIPRDDDSLEVASVPTELAAIEKCQAEFQRGPGCDAYRGAQIVAVADIARAHQRWPRFVDVAVRAGIVGVAAFPLFRGGDAMGSLVLYSTAPQAWSATDLDAARVLARLATAQLFQSDRLRKMKQLSEQLEHALESRIVIEQAKGVLAATDNVDTEAAFERIRQHARRHRTSVREVARAVVEHRVRL</sequence>
<keyword evidence="1" id="KW-0808">Transferase</keyword>
<dbReference type="PIRSF" id="PIRSF036625">
    <property type="entry name" value="GAF_ANTAR"/>
    <property type="match status" value="1"/>
</dbReference>
<gene>
    <name evidence="6" type="ORF">SAMN05421642_11877</name>
</gene>
<dbReference type="Gene3D" id="3.30.450.40">
    <property type="match status" value="1"/>
</dbReference>
<dbReference type="InterPro" id="IPR005561">
    <property type="entry name" value="ANTAR"/>
</dbReference>
<dbReference type="SUPFAM" id="SSF52172">
    <property type="entry name" value="CheY-like"/>
    <property type="match status" value="1"/>
</dbReference>
<dbReference type="Pfam" id="PF01590">
    <property type="entry name" value="GAF"/>
    <property type="match status" value="1"/>
</dbReference>
<keyword evidence="2" id="KW-0418">Kinase</keyword>
<evidence type="ECO:0000256" key="1">
    <source>
        <dbReference type="ARBA" id="ARBA00022679"/>
    </source>
</evidence>
<feature type="domain" description="ANTAR" evidence="5">
    <location>
        <begin position="166"/>
        <end position="227"/>
    </location>
</feature>
<reference evidence="7" key="1">
    <citation type="submission" date="2017-06" db="EMBL/GenBank/DDBJ databases">
        <authorList>
            <person name="Varghese N."/>
            <person name="Submissions S."/>
        </authorList>
    </citation>
    <scope>NUCLEOTIDE SEQUENCE [LARGE SCALE GENOMIC DNA]</scope>
    <source>
        <strain evidence="7">JCM 23211</strain>
    </source>
</reference>
<dbReference type="SMART" id="SM00065">
    <property type="entry name" value="GAF"/>
    <property type="match status" value="1"/>
</dbReference>
<protein>
    <submittedName>
        <fullName evidence="6">GAF domain-containing protein</fullName>
    </submittedName>
</protein>
<evidence type="ECO:0000256" key="4">
    <source>
        <dbReference type="ARBA" id="ARBA00023163"/>
    </source>
</evidence>
<dbReference type="SUPFAM" id="SSF55781">
    <property type="entry name" value="GAF domain-like"/>
    <property type="match status" value="1"/>
</dbReference>